<name>A0A133PKA2_9FIRM</name>
<dbReference type="Proteomes" id="UP000070174">
    <property type="component" value="Unassembled WGS sequence"/>
</dbReference>
<protein>
    <submittedName>
        <fullName evidence="1">HNH endonuclease domain protein</fullName>
    </submittedName>
</protein>
<gene>
    <name evidence="1" type="ORF">HMPREF3229_01582</name>
</gene>
<sequence>MLKKLCKCGKAIPITDKMCKDCMSKYHKSYDKYSRDNHSVYTDKRWSVVKDVCKSKANGIDLWIYYKTGKIVEGRLAHHIIEVADDLSRAYDVINLFWLTDRSHQEIHALYNRDEDTKKKTQQLLFEINKNGTGVGQKVLGEVSKTSARLFSRENARN</sequence>
<proteinExistence type="predicted"/>
<dbReference type="EMBL" id="LRQE01000039">
    <property type="protein sequence ID" value="KXA28950.1"/>
    <property type="molecule type" value="Genomic_DNA"/>
</dbReference>
<keyword evidence="1" id="KW-0378">Hydrolase</keyword>
<keyword evidence="1" id="KW-0255">Endonuclease</keyword>
<dbReference type="RefSeq" id="WP_060800571.1">
    <property type="nucleotide sequence ID" value="NZ_KQ957105.1"/>
</dbReference>
<accession>A0A133PKA2</accession>
<reference evidence="1 2" key="1">
    <citation type="submission" date="2016-01" db="EMBL/GenBank/DDBJ databases">
        <authorList>
            <person name="Oliw E.H."/>
        </authorList>
    </citation>
    <scope>NUCLEOTIDE SEQUENCE [LARGE SCALE GENOMIC DNA]</scope>
    <source>
        <strain evidence="1 2">CMW7756A</strain>
    </source>
</reference>
<keyword evidence="1" id="KW-0540">Nuclease</keyword>
<dbReference type="AlphaFoldDB" id="A0A133PKA2"/>
<organism evidence="1">
    <name type="scientific">Peptoniphilus harei</name>
    <dbReference type="NCBI Taxonomy" id="54005"/>
    <lineage>
        <taxon>Bacteria</taxon>
        <taxon>Bacillati</taxon>
        <taxon>Bacillota</taxon>
        <taxon>Tissierellia</taxon>
        <taxon>Tissierellales</taxon>
        <taxon>Peptoniphilaceae</taxon>
        <taxon>Peptoniphilus</taxon>
    </lineage>
</organism>
<comment type="caution">
    <text evidence="1">The sequence shown here is derived from an EMBL/GenBank/DDBJ whole genome shotgun (WGS) entry which is preliminary data.</text>
</comment>
<dbReference type="GO" id="GO:0004519">
    <property type="term" value="F:endonuclease activity"/>
    <property type="evidence" value="ECO:0007669"/>
    <property type="project" value="UniProtKB-KW"/>
</dbReference>
<evidence type="ECO:0000313" key="2">
    <source>
        <dbReference type="Proteomes" id="UP000070174"/>
    </source>
</evidence>
<evidence type="ECO:0000313" key="1">
    <source>
        <dbReference type="EMBL" id="KXA28950.1"/>
    </source>
</evidence>
<dbReference type="PATRIC" id="fig|54005.3.peg.1544"/>